<accession>A0A3G7TTT4</accession>
<gene>
    <name evidence="1" type="ORF">C4K04_4030</name>
</gene>
<dbReference type="AlphaFoldDB" id="A0A3G7TTT4"/>
<evidence type="ECO:0000313" key="1">
    <source>
        <dbReference type="EMBL" id="AZE49699.1"/>
    </source>
</evidence>
<evidence type="ECO:0000313" key="2">
    <source>
        <dbReference type="Proteomes" id="UP000268048"/>
    </source>
</evidence>
<dbReference type="Proteomes" id="UP000268048">
    <property type="component" value="Chromosome"/>
</dbReference>
<dbReference type="RefSeq" id="WP_124321347.1">
    <property type="nucleotide sequence ID" value="NZ_CP027753.1"/>
</dbReference>
<dbReference type="InterPro" id="IPR045662">
    <property type="entry name" value="DUF6388"/>
</dbReference>
<protein>
    <recommendedName>
        <fullName evidence="3">DNA repair protein</fullName>
    </recommendedName>
</protein>
<name>A0A3G7TTT4_9PSED</name>
<evidence type="ECO:0008006" key="3">
    <source>
        <dbReference type="Google" id="ProtNLM"/>
    </source>
</evidence>
<proteinExistence type="predicted"/>
<dbReference type="EMBL" id="CP027753">
    <property type="protein sequence ID" value="AZE49699.1"/>
    <property type="molecule type" value="Genomic_DNA"/>
</dbReference>
<dbReference type="Pfam" id="PF19925">
    <property type="entry name" value="DUF6388"/>
    <property type="match status" value="1"/>
</dbReference>
<reference evidence="1 2" key="1">
    <citation type="submission" date="2018-03" db="EMBL/GenBank/DDBJ databases">
        <title>Diversity of phytobeneficial traits revealed by whole-genome analysis of worldwide-isolated phenazine-producing Pseudomonas spp.</title>
        <authorList>
            <person name="Biessy A."/>
            <person name="Novinscak A."/>
            <person name="Blom J."/>
            <person name="Leger G."/>
            <person name="Thomashow L.S."/>
            <person name="Cazorla F.M."/>
            <person name="Josic D."/>
            <person name="Filion M."/>
        </authorList>
    </citation>
    <scope>NUCLEOTIDE SEQUENCE [LARGE SCALE GENOMIC DNA]</scope>
    <source>
        <strain evidence="1 2">B25</strain>
    </source>
</reference>
<sequence>MATPEHPHEVALQKFLAARPKLREALDHLNPLAAQARGETQEQYRAERLHEAFEAEAERQGLFAWELSLQLTAQSAEEFAARRLEVHQEVAEMAGMPWSEYCELHGLPRD</sequence>
<organism evidence="1 2">
    <name type="scientific">Pseudomonas chlororaphis</name>
    <dbReference type="NCBI Taxonomy" id="587753"/>
    <lineage>
        <taxon>Bacteria</taxon>
        <taxon>Pseudomonadati</taxon>
        <taxon>Pseudomonadota</taxon>
        <taxon>Gammaproteobacteria</taxon>
        <taxon>Pseudomonadales</taxon>
        <taxon>Pseudomonadaceae</taxon>
        <taxon>Pseudomonas</taxon>
    </lineage>
</organism>